<feature type="transmembrane region" description="Helical" evidence="1">
    <location>
        <begin position="57"/>
        <end position="75"/>
    </location>
</feature>
<organism evidence="2 3">
    <name type="scientific">Vallitalea guaymasensis</name>
    <dbReference type="NCBI Taxonomy" id="1185412"/>
    <lineage>
        <taxon>Bacteria</taxon>
        <taxon>Bacillati</taxon>
        <taxon>Bacillota</taxon>
        <taxon>Clostridia</taxon>
        <taxon>Lachnospirales</taxon>
        <taxon>Vallitaleaceae</taxon>
        <taxon>Vallitalea</taxon>
    </lineage>
</organism>
<dbReference type="AlphaFoldDB" id="A0A8J8M9Z6"/>
<feature type="transmembrane region" description="Helical" evidence="1">
    <location>
        <begin position="323"/>
        <end position="343"/>
    </location>
</feature>
<feature type="transmembrane region" description="Helical" evidence="1">
    <location>
        <begin position="139"/>
        <end position="163"/>
    </location>
</feature>
<dbReference type="Proteomes" id="UP000677305">
    <property type="component" value="Chromosome"/>
</dbReference>
<dbReference type="KEGG" id="vgu:HYG85_07940"/>
<dbReference type="RefSeq" id="WP_212693053.1">
    <property type="nucleotide sequence ID" value="NZ_CP058561.1"/>
</dbReference>
<feature type="transmembrane region" description="Helical" evidence="1">
    <location>
        <begin position="238"/>
        <end position="257"/>
    </location>
</feature>
<evidence type="ECO:0000313" key="2">
    <source>
        <dbReference type="EMBL" id="QUH28850.1"/>
    </source>
</evidence>
<feature type="transmembrane region" description="Helical" evidence="1">
    <location>
        <begin position="457"/>
        <end position="482"/>
    </location>
</feature>
<dbReference type="InterPro" id="IPR031584">
    <property type="entry name" value="Put_ABC_export"/>
</dbReference>
<feature type="transmembrane region" description="Helical" evidence="1">
    <location>
        <begin position="488"/>
        <end position="510"/>
    </location>
</feature>
<feature type="transmembrane region" description="Helical" evidence="1">
    <location>
        <begin position="377"/>
        <end position="398"/>
    </location>
</feature>
<keyword evidence="1" id="KW-1133">Transmembrane helix</keyword>
<protein>
    <submittedName>
        <fullName evidence="2">Uncharacterized protein</fullName>
    </submittedName>
</protein>
<keyword evidence="1" id="KW-0472">Membrane</keyword>
<feature type="transmembrane region" description="Helical" evidence="1">
    <location>
        <begin position="175"/>
        <end position="193"/>
    </location>
</feature>
<keyword evidence="3" id="KW-1185">Reference proteome</keyword>
<gene>
    <name evidence="2" type="ORF">HYG85_07940</name>
</gene>
<feature type="transmembrane region" description="Helical" evidence="1">
    <location>
        <begin position="404"/>
        <end position="437"/>
    </location>
</feature>
<dbReference type="Pfam" id="PF16962">
    <property type="entry name" value="ABC_export"/>
    <property type="match status" value="1"/>
</dbReference>
<evidence type="ECO:0000256" key="1">
    <source>
        <dbReference type="SAM" id="Phobius"/>
    </source>
</evidence>
<accession>A0A8J8M9Z6</accession>
<feature type="transmembrane region" description="Helical" evidence="1">
    <location>
        <begin position="104"/>
        <end position="127"/>
    </location>
</feature>
<proteinExistence type="predicted"/>
<keyword evidence="1" id="KW-0812">Transmembrane</keyword>
<dbReference type="EMBL" id="CP058561">
    <property type="protein sequence ID" value="QUH28850.1"/>
    <property type="molecule type" value="Genomic_DNA"/>
</dbReference>
<feature type="transmembrane region" description="Helical" evidence="1">
    <location>
        <begin position="349"/>
        <end position="365"/>
    </location>
</feature>
<evidence type="ECO:0000313" key="3">
    <source>
        <dbReference type="Proteomes" id="UP000677305"/>
    </source>
</evidence>
<reference evidence="2 3" key="1">
    <citation type="submission" date="2020-07" db="EMBL/GenBank/DDBJ databases">
        <title>Vallitalea guaymasensis genome.</title>
        <authorList>
            <person name="Postec A."/>
        </authorList>
    </citation>
    <scope>NUCLEOTIDE SEQUENCE [LARGE SCALE GENOMIC DNA]</scope>
    <source>
        <strain evidence="2 3">Ra1766G1</strain>
    </source>
</reference>
<name>A0A8J8M9Z6_9FIRM</name>
<feature type="transmembrane region" description="Helical" evidence="1">
    <location>
        <begin position="25"/>
        <end position="45"/>
    </location>
</feature>
<sequence length="521" mass="59417">MKPLFYIMKRSFVNRVKEIVRKPSYLIFYIFLILVIGGFFVISFIMPAENTSTIPKISFELIAAGSVLIITYFQLNQGIEKGNSFFRQSDVNFVFTAPISRKKVLIYGFIKEMFTTLLIIFFLVFQIPNLKNHYPISNVGIIVLIVSVAVLFFCMSLISLILYSITSKKGSYRVLAKRIINGIYIAFISWFTITLVNVKDLLTAANNVFESKVFNSIPVVGWFKIVLSYSTKELDGTFYMNLIFIVITIVILMLLLYNLNTDYYEDVLGATLRKEKQLAAKRSGKSVREIKTDKVKKVKGNFGSGGAKAIFYKHMMEYRKSGFFFISKETLGIVAFGIASKFFMEHSSLRTVLYFSVYMLLIYSMQGKWMEEMKMHYIYLIPAGSIEKIFFGTLANHLKNFVDGLILFAISGFMFKADIITILLSAITYTTFGALFVYNDVLARRLFGSAHSKVFRLIMKILIVLVFIVPGIAGGSIIEFIVLKGSPYATYFNYLIMIAYNITLSFLLLLSGRKIFEISEL</sequence>